<sequence length="770" mass="81149">MAGNIKATRLGDILLEKGLLREDQLQLAIAEQKRRRATLDPSDKRMMDATSIGEILIEMGYITRQQLKRGLNWQMYLRKMTLVMSLVAPLMSAAGGAVAQTTTPTTNSTNSSNTTTTSLMIQAEDFSAMKGIKVEATIDEGGGSNVGAIDAGDWLAYANQEINIAAATTFKVTYRVSSLYGGGSFSLHELDTGVEYDRVDVPKTGNFQKWVDVERTVTLPAGRHTLGLTALVKGFNINWFKLEPIVSNPPQSATVSSASSSQPSSVAVSSSSQPGSTPVVVSSSSQPSSTAVSSVPASSTPAVTSSSKASSVAVSSSSQPSSVAVSSSSPASSAPVSSASSSLAATGNTPTLSLRIEAEHYSAMGGVKVETTKDEGGGSNIGSIDASDWLAYRNHEIYAPTASNYKVSYRVSSLYGGGSFYLYDLDTGLQFGQVDVPKTGNFQKWITVEQTITLPAGSHKLGITAITKGFNINWIQLDYKGVALPVKIQAEDYAAMKGIKVEVTKDVDGGSNIGSIDAGDWMSYENTVIDIPTTGNYKITYRTASLYGGGSFAFHEADGSKQYDVVEVPKTGNFQKWVDVERIVTLEAGPHIFGMTALAKGYNINWFKIEEAPAGSAPSNATASSSSSTAVVASSSSSSSAATTVPPQTTSSAPVVSSASSSSAAAVTSSAASSVASSAAGEGTSVAGPVYLRWNIPHLREDGAALDTTELGGYEVRYRRAADTEYTYVSIEDAYKNELNLSWLEGTYVFEVAAFDKNGLYSRFIKINPN</sequence>
<evidence type="ECO:0000259" key="3">
    <source>
        <dbReference type="PROSITE" id="PS51175"/>
    </source>
</evidence>
<reference evidence="5" key="1">
    <citation type="submission" date="2017-05" db="EMBL/GenBank/DDBJ databases">
        <authorList>
            <person name="Barney B.M."/>
        </authorList>
    </citation>
    <scope>NUCLEOTIDE SEQUENCE [LARGE SCALE GENOMIC DNA]</scope>
    <source>
        <strain evidence="5">PSBB022</strain>
    </source>
</reference>
<dbReference type="InterPro" id="IPR037257">
    <property type="entry name" value="T2SS_E_N_sf"/>
</dbReference>
<keyword evidence="1" id="KW-0732">Signal</keyword>
<dbReference type="CDD" id="cd04080">
    <property type="entry name" value="CBM6_cellulase-like"/>
    <property type="match status" value="3"/>
</dbReference>
<dbReference type="Gene3D" id="2.60.120.260">
    <property type="entry name" value="Galactose-binding domain-like"/>
    <property type="match status" value="3"/>
</dbReference>
<feature type="domain" description="CBM6" evidence="3">
    <location>
        <begin position="354"/>
        <end position="478"/>
    </location>
</feature>
<dbReference type="InterPro" id="IPR006584">
    <property type="entry name" value="Cellulose-bd_IV"/>
</dbReference>
<dbReference type="SUPFAM" id="SSF160246">
    <property type="entry name" value="EspE N-terminal domain-like"/>
    <property type="match status" value="1"/>
</dbReference>
<evidence type="ECO:0000313" key="4">
    <source>
        <dbReference type="EMBL" id="OZY87634.1"/>
    </source>
</evidence>
<name>A0A266QCK4_9GAMM</name>
<dbReference type="GO" id="GO:0030246">
    <property type="term" value="F:carbohydrate binding"/>
    <property type="evidence" value="ECO:0007669"/>
    <property type="project" value="InterPro"/>
</dbReference>
<dbReference type="PROSITE" id="PS51175">
    <property type="entry name" value="CBM6"/>
    <property type="match status" value="3"/>
</dbReference>
<comment type="caution">
    <text evidence="4">The sequence shown here is derived from an EMBL/GenBank/DDBJ whole genome shotgun (WGS) entry which is preliminary data.</text>
</comment>
<feature type="domain" description="CBM6" evidence="3">
    <location>
        <begin position="486"/>
        <end position="610"/>
    </location>
</feature>
<feature type="region of interest" description="Disordered" evidence="2">
    <location>
        <begin position="251"/>
        <end position="306"/>
    </location>
</feature>
<dbReference type="SMART" id="SM00606">
    <property type="entry name" value="CBD_IV"/>
    <property type="match status" value="3"/>
</dbReference>
<feature type="compositionally biased region" description="Low complexity" evidence="2">
    <location>
        <begin position="319"/>
        <end position="342"/>
    </location>
</feature>
<dbReference type="Pfam" id="PF03422">
    <property type="entry name" value="CBM_6"/>
    <property type="match status" value="3"/>
</dbReference>
<dbReference type="RefSeq" id="WP_094985002.1">
    <property type="nucleotide sequence ID" value="NZ_NHNI01000001.1"/>
</dbReference>
<proteinExistence type="predicted"/>
<evidence type="ECO:0000313" key="5">
    <source>
        <dbReference type="Proteomes" id="UP000216101"/>
    </source>
</evidence>
<evidence type="ECO:0000256" key="2">
    <source>
        <dbReference type="SAM" id="MobiDB-lite"/>
    </source>
</evidence>
<protein>
    <recommendedName>
        <fullName evidence="3">CBM6 domain-containing protein</fullName>
    </recommendedName>
</protein>
<accession>A0A266QCK4</accession>
<organism evidence="4 5">
    <name type="scientific">Cellvibrio mixtus</name>
    <dbReference type="NCBI Taxonomy" id="39650"/>
    <lineage>
        <taxon>Bacteria</taxon>
        <taxon>Pseudomonadati</taxon>
        <taxon>Pseudomonadota</taxon>
        <taxon>Gammaproteobacteria</taxon>
        <taxon>Cellvibrionales</taxon>
        <taxon>Cellvibrionaceae</taxon>
        <taxon>Cellvibrio</taxon>
    </lineage>
</organism>
<dbReference type="EMBL" id="NHNI01000001">
    <property type="protein sequence ID" value="OZY87634.1"/>
    <property type="molecule type" value="Genomic_DNA"/>
</dbReference>
<feature type="region of interest" description="Disordered" evidence="2">
    <location>
        <begin position="319"/>
        <end position="347"/>
    </location>
</feature>
<dbReference type="InterPro" id="IPR005084">
    <property type="entry name" value="CBM6"/>
</dbReference>
<feature type="domain" description="CBM6" evidence="3">
    <location>
        <begin position="119"/>
        <end position="243"/>
    </location>
</feature>
<gene>
    <name evidence="4" type="ORF">CBP51_11885</name>
</gene>
<dbReference type="SUPFAM" id="SSF49785">
    <property type="entry name" value="Galactose-binding domain-like"/>
    <property type="match status" value="3"/>
</dbReference>
<evidence type="ECO:0000256" key="1">
    <source>
        <dbReference type="ARBA" id="ARBA00022729"/>
    </source>
</evidence>
<keyword evidence="5" id="KW-1185">Reference proteome</keyword>
<dbReference type="InterPro" id="IPR008979">
    <property type="entry name" value="Galactose-bd-like_sf"/>
</dbReference>
<dbReference type="AlphaFoldDB" id="A0A266QCK4"/>
<dbReference type="Proteomes" id="UP000216101">
    <property type="component" value="Unassembled WGS sequence"/>
</dbReference>